<dbReference type="EMBL" id="CYHE01000004">
    <property type="protein sequence ID" value="CUA95477.1"/>
    <property type="molecule type" value="Genomic_DNA"/>
</dbReference>
<proteinExistence type="predicted"/>
<dbReference type="Proteomes" id="UP000183900">
    <property type="component" value="Unassembled WGS sequence"/>
</dbReference>
<keyword evidence="1" id="KW-1133">Transmembrane helix</keyword>
<evidence type="ECO:0000256" key="1">
    <source>
        <dbReference type="SAM" id="Phobius"/>
    </source>
</evidence>
<name>A0A0K6HWR4_9HYPH</name>
<reference evidence="3" key="1">
    <citation type="submission" date="2015-08" db="EMBL/GenBank/DDBJ databases">
        <authorList>
            <person name="Varghese N."/>
        </authorList>
    </citation>
    <scope>NUCLEOTIDE SEQUENCE [LARGE SCALE GENOMIC DNA]</scope>
    <source>
        <strain evidence="3">DSM 23407</strain>
    </source>
</reference>
<dbReference type="Pfam" id="PF07330">
    <property type="entry name" value="DUF1467"/>
    <property type="match status" value="1"/>
</dbReference>
<feature type="transmembrane region" description="Helical" evidence="1">
    <location>
        <begin position="7"/>
        <end position="26"/>
    </location>
</feature>
<gene>
    <name evidence="2" type="ORF">Ga0061067_10424</name>
</gene>
<organism evidence="2 3">
    <name type="scientific">Pannonibacter indicus</name>
    <dbReference type="NCBI Taxonomy" id="466044"/>
    <lineage>
        <taxon>Bacteria</taxon>
        <taxon>Pseudomonadati</taxon>
        <taxon>Pseudomonadota</taxon>
        <taxon>Alphaproteobacteria</taxon>
        <taxon>Hyphomicrobiales</taxon>
        <taxon>Stappiaceae</taxon>
        <taxon>Pannonibacter</taxon>
    </lineage>
</organism>
<keyword evidence="3" id="KW-1185">Reference proteome</keyword>
<dbReference type="OrthoDB" id="9804637at2"/>
<dbReference type="InterPro" id="IPR009935">
    <property type="entry name" value="DUF1467"/>
</dbReference>
<dbReference type="RefSeq" id="WP_055455336.1">
    <property type="nucleotide sequence ID" value="NZ_CYHE01000004.1"/>
</dbReference>
<keyword evidence="1" id="KW-0472">Membrane</keyword>
<sequence>MSIAYGLAVYFMMWWILLFAALPFGVRTQEEEGKVVPGTVESAPARHRMWRVAMWNTVVTTIVFAGFVWLRQSGLTLDDISLPGPR</sequence>
<feature type="transmembrane region" description="Helical" evidence="1">
    <location>
        <begin position="52"/>
        <end position="70"/>
    </location>
</feature>
<accession>A0A0K6HWR4</accession>
<keyword evidence="1" id="KW-0812">Transmembrane</keyword>
<evidence type="ECO:0000313" key="2">
    <source>
        <dbReference type="EMBL" id="CUA95477.1"/>
    </source>
</evidence>
<dbReference type="AlphaFoldDB" id="A0A0K6HWR4"/>
<evidence type="ECO:0000313" key="3">
    <source>
        <dbReference type="Proteomes" id="UP000183900"/>
    </source>
</evidence>
<protein>
    <submittedName>
        <fullName evidence="2">Predicted secreted protein</fullName>
    </submittedName>
</protein>